<comment type="caution">
    <text evidence="1">The sequence shown here is derived from an EMBL/GenBank/DDBJ whole genome shotgun (WGS) entry which is preliminary data.</text>
</comment>
<keyword evidence="2" id="KW-1185">Reference proteome</keyword>
<evidence type="ECO:0000313" key="1">
    <source>
        <dbReference type="EMBL" id="GBP97401.1"/>
    </source>
</evidence>
<proteinExistence type="predicted"/>
<evidence type="ECO:0000313" key="2">
    <source>
        <dbReference type="Proteomes" id="UP000299102"/>
    </source>
</evidence>
<dbReference type="AlphaFoldDB" id="A0A4C2A955"/>
<accession>A0A4C2A955</accession>
<protein>
    <submittedName>
        <fullName evidence="1">Uncharacterized protein</fullName>
    </submittedName>
</protein>
<dbReference type="Proteomes" id="UP000299102">
    <property type="component" value="Unassembled WGS sequence"/>
</dbReference>
<organism evidence="1 2">
    <name type="scientific">Eumeta variegata</name>
    <name type="common">Bagworm moth</name>
    <name type="synonym">Eumeta japonica</name>
    <dbReference type="NCBI Taxonomy" id="151549"/>
    <lineage>
        <taxon>Eukaryota</taxon>
        <taxon>Metazoa</taxon>
        <taxon>Ecdysozoa</taxon>
        <taxon>Arthropoda</taxon>
        <taxon>Hexapoda</taxon>
        <taxon>Insecta</taxon>
        <taxon>Pterygota</taxon>
        <taxon>Neoptera</taxon>
        <taxon>Endopterygota</taxon>
        <taxon>Lepidoptera</taxon>
        <taxon>Glossata</taxon>
        <taxon>Ditrysia</taxon>
        <taxon>Tineoidea</taxon>
        <taxon>Psychidae</taxon>
        <taxon>Oiketicinae</taxon>
        <taxon>Eumeta</taxon>
    </lineage>
</organism>
<sequence length="116" mass="13231">MDAESELRVGRAGAVRYKAVYTLSTIPTLRNHSWYLSRKKLTRFEGFIDNRVSVSPKRDFPNTVPQCRHRRQCTAAMKEQFSQRTPKVSRHQAVHYGVDGGVGVTCKFTGQSQAMR</sequence>
<gene>
    <name evidence="1" type="ORF">EVAR_68761_1</name>
</gene>
<reference evidence="1 2" key="1">
    <citation type="journal article" date="2019" name="Commun. Biol.">
        <title>The bagworm genome reveals a unique fibroin gene that provides high tensile strength.</title>
        <authorList>
            <person name="Kono N."/>
            <person name="Nakamura H."/>
            <person name="Ohtoshi R."/>
            <person name="Tomita M."/>
            <person name="Numata K."/>
            <person name="Arakawa K."/>
        </authorList>
    </citation>
    <scope>NUCLEOTIDE SEQUENCE [LARGE SCALE GENOMIC DNA]</scope>
</reference>
<name>A0A4C2A955_EUMVA</name>
<dbReference type="EMBL" id="BGZK01002929">
    <property type="protein sequence ID" value="GBP97401.1"/>
    <property type="molecule type" value="Genomic_DNA"/>
</dbReference>